<protein>
    <submittedName>
        <fullName evidence="1">Uncharacterized protein</fullName>
    </submittedName>
</protein>
<proteinExistence type="predicted"/>
<evidence type="ECO:0000313" key="2">
    <source>
        <dbReference type="Proteomes" id="UP000276506"/>
    </source>
</evidence>
<accession>A0A3R8VW82</accession>
<evidence type="ECO:0000313" key="1">
    <source>
        <dbReference type="EMBL" id="RRV10993.1"/>
    </source>
</evidence>
<dbReference type="AlphaFoldDB" id="A0A3R8VW82"/>
<sequence length="66" mass="7250">MLRPIEHGQVLHRAMLGLPPKYHSRLKQGGRTLAILQGDSQQEADDRAQRLADVLLPDGDGVIEPA</sequence>
<name>A0A3R8VW82_9GAMM</name>
<comment type="caution">
    <text evidence="1">The sequence shown here is derived from an EMBL/GenBank/DDBJ whole genome shotgun (WGS) entry which is preliminary data.</text>
</comment>
<gene>
    <name evidence="1" type="ORF">EGJ28_14180</name>
</gene>
<organism evidence="1 2">
    <name type="scientific">Stutzerimonas xanthomarina</name>
    <dbReference type="NCBI Taxonomy" id="271420"/>
    <lineage>
        <taxon>Bacteria</taxon>
        <taxon>Pseudomonadati</taxon>
        <taxon>Pseudomonadota</taxon>
        <taxon>Gammaproteobacteria</taxon>
        <taxon>Pseudomonadales</taxon>
        <taxon>Pseudomonadaceae</taxon>
        <taxon>Stutzerimonas</taxon>
    </lineage>
</organism>
<dbReference type="EMBL" id="RHQL01000007">
    <property type="protein sequence ID" value="RRV10993.1"/>
    <property type="molecule type" value="Genomic_DNA"/>
</dbReference>
<reference evidence="1 2" key="1">
    <citation type="submission" date="2018-10" db="EMBL/GenBank/DDBJ databases">
        <title>Transmission dynamics of multidrug resistant bacteria on intensive care unit surfaces.</title>
        <authorList>
            <person name="D'Souza A.W."/>
            <person name="Potter R.F."/>
            <person name="Wallace M."/>
            <person name="Shupe A."/>
            <person name="Patel S."/>
            <person name="Sun S."/>
            <person name="Gul D."/>
            <person name="Kwon J.H."/>
            <person name="Andleeb S."/>
            <person name="Burnham C.-A.D."/>
            <person name="Dantas G."/>
        </authorList>
    </citation>
    <scope>NUCLEOTIDE SEQUENCE [LARGE SCALE GENOMIC DNA]</scope>
    <source>
        <strain evidence="1 2">PX_177</strain>
    </source>
</reference>
<dbReference type="Proteomes" id="UP000276506">
    <property type="component" value="Unassembled WGS sequence"/>
</dbReference>